<dbReference type="Proteomes" id="UP001589810">
    <property type="component" value="Unassembled WGS sequence"/>
</dbReference>
<name>A0ABV6MP01_9PSEU</name>
<accession>A0ABV6MP01</accession>
<comment type="caution">
    <text evidence="1">The sequence shown here is derived from an EMBL/GenBank/DDBJ whole genome shotgun (WGS) entry which is preliminary data.</text>
</comment>
<reference evidence="1 2" key="1">
    <citation type="submission" date="2024-09" db="EMBL/GenBank/DDBJ databases">
        <authorList>
            <person name="Sun Q."/>
            <person name="Mori K."/>
        </authorList>
    </citation>
    <scope>NUCLEOTIDE SEQUENCE [LARGE SCALE GENOMIC DNA]</scope>
    <source>
        <strain evidence="1 2">TBRC 1432</strain>
    </source>
</reference>
<dbReference type="RefSeq" id="WP_273942335.1">
    <property type="nucleotide sequence ID" value="NZ_CP097263.1"/>
</dbReference>
<evidence type="ECO:0008006" key="3">
    <source>
        <dbReference type="Google" id="ProtNLM"/>
    </source>
</evidence>
<protein>
    <recommendedName>
        <fullName evidence="3">XRE family transcriptional regulator</fullName>
    </recommendedName>
</protein>
<evidence type="ECO:0000313" key="2">
    <source>
        <dbReference type="Proteomes" id="UP001589810"/>
    </source>
</evidence>
<keyword evidence="2" id="KW-1185">Reference proteome</keyword>
<sequence>MSGPFHVVLRDAIRQRGLPLQRLRARLAERGIRVGIASLSDWQHGRAWPQQANSLRAIGALEEILGLPDRTLTGLLAGRPTTPFLPRQGVDESTGPISELLDQLPGSRAWDLDTLTTEHIVTVDEHRCPSLVTVRSLVRARKDGVDRLVVRYFAAATGDVDRVTVRPTRNCHTGRILRHHTGRVMVAELLFGQPLRAGDTWIFEVELADPTAQARSDFAHGFRRMEGNYLLEVRFHPTALPSHVNGYLRADLYTESHRLTDLRLTNHNAVHLTAADMTAGVLGIQWEWPLRAGSA</sequence>
<gene>
    <name evidence="1" type="ORF">ACFFH7_09095</name>
</gene>
<proteinExistence type="predicted"/>
<dbReference type="EMBL" id="JBHLUD010000002">
    <property type="protein sequence ID" value="MFC0541636.1"/>
    <property type="molecule type" value="Genomic_DNA"/>
</dbReference>
<evidence type="ECO:0000313" key="1">
    <source>
        <dbReference type="EMBL" id="MFC0541636.1"/>
    </source>
</evidence>
<organism evidence="1 2">
    <name type="scientific">Kutzneria chonburiensis</name>
    <dbReference type="NCBI Taxonomy" id="1483604"/>
    <lineage>
        <taxon>Bacteria</taxon>
        <taxon>Bacillati</taxon>
        <taxon>Actinomycetota</taxon>
        <taxon>Actinomycetes</taxon>
        <taxon>Pseudonocardiales</taxon>
        <taxon>Pseudonocardiaceae</taxon>
        <taxon>Kutzneria</taxon>
    </lineage>
</organism>